<organism evidence="1 2">
    <name type="scientific">Fusarium poae</name>
    <dbReference type="NCBI Taxonomy" id="36050"/>
    <lineage>
        <taxon>Eukaryota</taxon>
        <taxon>Fungi</taxon>
        <taxon>Dikarya</taxon>
        <taxon>Ascomycota</taxon>
        <taxon>Pezizomycotina</taxon>
        <taxon>Sordariomycetes</taxon>
        <taxon>Hypocreomycetidae</taxon>
        <taxon>Hypocreales</taxon>
        <taxon>Nectriaceae</taxon>
        <taxon>Fusarium</taxon>
    </lineage>
</organism>
<dbReference type="EMBL" id="LYXU01000004">
    <property type="protein sequence ID" value="OBS19363.1"/>
    <property type="molecule type" value="Genomic_DNA"/>
</dbReference>
<accession>A0A1B8AFZ4</accession>
<name>A0A1B8AFZ4_FUSPO</name>
<evidence type="ECO:0000313" key="2">
    <source>
        <dbReference type="Proteomes" id="UP000091967"/>
    </source>
</evidence>
<protein>
    <submittedName>
        <fullName evidence="1">Uncharacterized protein</fullName>
    </submittedName>
</protein>
<proteinExistence type="predicted"/>
<dbReference type="AlphaFoldDB" id="A0A1B8AFZ4"/>
<sequence>MDHYRAVPLSDDYHLLYTDPHTGTLCLGADAQAGSPDRLICEARFRPPFDSSLPVLYTAEFNTRHDLLCVMATFSVDGGDDCLGSLEEGSGIIPLSLDPTKSLDMEMQMIVLYTIPLSMFAVISDGRCRQGCVTANRDEREDNLVTSKAGERIKGSSSNIHSADDASTEKTVHHPFEIRGQPVALCHNLVELALDLGHGTFLWAFNAQGWARAWILHGGREETSGRVIVQPDGSLRHVDSNGDFTMTDDDQVVLTPKMTIEPVTNLDAILSMKTDTNVPVPQAGRYYNPATRILKCDNSGGIVSVALNGITRVDVGLN</sequence>
<keyword evidence="2" id="KW-1185">Reference proteome</keyword>
<evidence type="ECO:0000313" key="1">
    <source>
        <dbReference type="EMBL" id="OBS19363.1"/>
    </source>
</evidence>
<gene>
    <name evidence="1" type="ORF">FPOA_11088</name>
</gene>
<dbReference type="Proteomes" id="UP000091967">
    <property type="component" value="Unassembled WGS sequence"/>
</dbReference>
<dbReference type="OMA" id="GWARAWA"/>
<comment type="caution">
    <text evidence="1">The sequence shown here is derived from an EMBL/GenBank/DDBJ whole genome shotgun (WGS) entry which is preliminary data.</text>
</comment>
<reference evidence="1 2" key="1">
    <citation type="submission" date="2016-06" db="EMBL/GenBank/DDBJ databases">
        <title>Living apart together: crosstalk between the core and supernumerary genomes in a fungal plant pathogen.</title>
        <authorList>
            <person name="Vanheule A."/>
            <person name="Audenaert K."/>
            <person name="Warris S."/>
            <person name="Van De Geest H."/>
            <person name="Schijlen E."/>
            <person name="Hofte M."/>
            <person name="De Saeger S."/>
            <person name="Haesaert G."/>
            <person name="Waalwijk C."/>
            <person name="Van Der Lee T."/>
        </authorList>
    </citation>
    <scope>NUCLEOTIDE SEQUENCE [LARGE SCALE GENOMIC DNA]</scope>
    <source>
        <strain evidence="1 2">2516</strain>
    </source>
</reference>